<dbReference type="InterPro" id="IPR036259">
    <property type="entry name" value="MFS_trans_sf"/>
</dbReference>
<keyword evidence="7" id="KW-1015">Disulfide bond</keyword>
<evidence type="ECO:0000256" key="8">
    <source>
        <dbReference type="RuleBase" id="RU362056"/>
    </source>
</evidence>
<dbReference type="InterPro" id="IPR002350">
    <property type="entry name" value="Kazal_dom"/>
</dbReference>
<dbReference type="GO" id="GO:0043252">
    <property type="term" value="P:sodium-independent organic anion transport"/>
    <property type="evidence" value="ECO:0007669"/>
    <property type="project" value="TreeGrafter"/>
</dbReference>
<keyword evidence="3" id="KW-1003">Cell membrane</keyword>
<evidence type="ECO:0000256" key="2">
    <source>
        <dbReference type="ARBA" id="ARBA00009657"/>
    </source>
</evidence>
<dbReference type="PANTHER" id="PTHR11388:SF100">
    <property type="entry name" value="SOLUTE CARRIER ORGANIC ANION TRANSPORTER FAMILY MEMBER 4A1"/>
    <property type="match status" value="1"/>
</dbReference>
<dbReference type="Pfam" id="PF07648">
    <property type="entry name" value="Kazal_2"/>
    <property type="match status" value="1"/>
</dbReference>
<feature type="transmembrane region" description="Helical" evidence="8">
    <location>
        <begin position="379"/>
        <end position="404"/>
    </location>
</feature>
<dbReference type="AlphaFoldDB" id="A0AAW0N4C3"/>
<dbReference type="PANTHER" id="PTHR11388">
    <property type="entry name" value="ORGANIC ANION TRANSPORTER"/>
    <property type="match status" value="1"/>
</dbReference>
<keyword evidence="8" id="KW-0406">Ion transport</keyword>
<evidence type="ECO:0000313" key="13">
    <source>
        <dbReference type="Proteomes" id="UP001460270"/>
    </source>
</evidence>
<feature type="transmembrane region" description="Helical" evidence="8">
    <location>
        <begin position="149"/>
        <end position="170"/>
    </location>
</feature>
<dbReference type="NCBIfam" id="TIGR00805">
    <property type="entry name" value="oat"/>
    <property type="match status" value="1"/>
</dbReference>
<dbReference type="InterPro" id="IPR036058">
    <property type="entry name" value="Kazal_dom_sf"/>
</dbReference>
<comment type="caution">
    <text evidence="12">The sequence shown here is derived from an EMBL/GenBank/DDBJ whole genome shotgun (WGS) entry which is preliminary data.</text>
</comment>
<feature type="domain" description="Kazal-like" evidence="11">
    <location>
        <begin position="510"/>
        <end position="565"/>
    </location>
</feature>
<keyword evidence="13" id="KW-1185">Reference proteome</keyword>
<feature type="transmembrane region" description="Helical" evidence="8">
    <location>
        <begin position="629"/>
        <end position="650"/>
    </location>
</feature>
<feature type="transmembrane region" description="Helical" evidence="8">
    <location>
        <begin position="232"/>
        <end position="258"/>
    </location>
</feature>
<keyword evidence="8" id="KW-0813">Transport</keyword>
<dbReference type="PROSITE" id="PS51465">
    <property type="entry name" value="KAZAL_2"/>
    <property type="match status" value="1"/>
</dbReference>
<feature type="transmembrane region" description="Helical" evidence="8">
    <location>
        <begin position="449"/>
        <end position="468"/>
    </location>
</feature>
<comment type="subcellular location">
    <subcellularLocation>
        <location evidence="1 8">Cell membrane</location>
        <topology evidence="1 8">Multi-pass membrane protein</topology>
    </subcellularLocation>
</comment>
<evidence type="ECO:0000256" key="4">
    <source>
        <dbReference type="ARBA" id="ARBA00022692"/>
    </source>
</evidence>
<dbReference type="GO" id="GO:0015347">
    <property type="term" value="F:sodium-independent organic anion transmembrane transporter activity"/>
    <property type="evidence" value="ECO:0007669"/>
    <property type="project" value="TreeGrafter"/>
</dbReference>
<name>A0AAW0N4C3_9GOBI</name>
<feature type="transmembrane region" description="Helical" evidence="8">
    <location>
        <begin position="416"/>
        <end position="437"/>
    </location>
</feature>
<dbReference type="PROSITE" id="PS50850">
    <property type="entry name" value="MFS"/>
    <property type="match status" value="1"/>
</dbReference>
<feature type="transmembrane region" description="Helical" evidence="8">
    <location>
        <begin position="177"/>
        <end position="197"/>
    </location>
</feature>
<evidence type="ECO:0000313" key="12">
    <source>
        <dbReference type="EMBL" id="KAK7884703.1"/>
    </source>
</evidence>
<evidence type="ECO:0000256" key="9">
    <source>
        <dbReference type="SAM" id="MobiDB-lite"/>
    </source>
</evidence>
<feature type="region of interest" description="Disordered" evidence="9">
    <location>
        <begin position="707"/>
        <end position="727"/>
    </location>
</feature>
<dbReference type="EMBL" id="JBBPFD010000020">
    <property type="protein sequence ID" value="KAK7884703.1"/>
    <property type="molecule type" value="Genomic_DNA"/>
</dbReference>
<evidence type="ECO:0000259" key="11">
    <source>
        <dbReference type="PROSITE" id="PS51465"/>
    </source>
</evidence>
<feature type="transmembrane region" description="Helical" evidence="8">
    <location>
        <begin position="270"/>
        <end position="295"/>
    </location>
</feature>
<evidence type="ECO:0000256" key="5">
    <source>
        <dbReference type="ARBA" id="ARBA00022989"/>
    </source>
</evidence>
<protein>
    <recommendedName>
        <fullName evidence="8">Solute carrier organic anion transporter family member</fullName>
    </recommendedName>
</protein>
<gene>
    <name evidence="12" type="ORF">WMY93_027826</name>
</gene>
<feature type="region of interest" description="Disordered" evidence="9">
    <location>
        <begin position="15"/>
        <end position="53"/>
    </location>
</feature>
<keyword evidence="5 8" id="KW-1133">Transmembrane helix</keyword>
<keyword evidence="6 8" id="KW-0472">Membrane</keyword>
<evidence type="ECO:0000256" key="1">
    <source>
        <dbReference type="ARBA" id="ARBA00004651"/>
    </source>
</evidence>
<sequence>MPDLLKTDVSFTSRQELLDLQDKPPDEDVGVDSQSHSPNGSVPRSPSSLGADVSAHSAVSTGATSFKGQFCEPDPAQCGHSVMEQDSELLCGWGSLRPKALQVFNTPGWVLFFLSMGSFLQGMVIVGFVSSSLTSLERRFGLSSSQTGLIVSSYDIASCVGLPFVSYFGGNGHKPRWLGWGMIIMGLGSFIFALPHFTTPPYQVTAPEKSLLCLANSTDFSQNKPADGLSNYYYVFVLGQLLHGLGTAPLFTLAFTFLDENVKATNAPVFMGVFYTAMTLSPAIGMMIGGFFLNIYTDITLNTDMTPQSPLWVGAWWIGFLLAGTICFPVGFAIMSYPRKLPGSQETTATCEAPQDKEKSHTTASDPETLLHLCLNPTFIFLCLAIAPSAALISALSAFMIKFLESQFRLSSGKAATIFGIIMVPTLGGGTFIGSYFVKRFKLQVRGMIQFCIGCTLIGLFLTFVFFIHCPTVSMAGVNVPYTSGQMDGRVLDLRPYNSLQQLHSSSLDDRLTAQCNSNCSCDKQKFSPVCGADDVMYFSPCYAGCSSINTTAGGEVFSGCSCVVANVSSGREGLAVAGQCEGSCSSKAAVFLSVFTLAVLLHSFCYIPPITATLRCVTESQKSFALGIQWILVRTLGSIPAPIVFGALMDQACLLRPNEDQGSCFLYENSKMSYFTLVSCAMFRVLGSLFYILALVFHQRSARPQLQQNSEHTQEGATVKQQQTRM</sequence>
<feature type="compositionally biased region" description="Polar residues" evidence="9">
    <location>
        <begin position="32"/>
        <end position="48"/>
    </location>
</feature>
<feature type="transmembrane region" description="Helical" evidence="8">
    <location>
        <begin position="589"/>
        <end position="608"/>
    </location>
</feature>
<keyword evidence="4 8" id="KW-0812">Transmembrane</keyword>
<proteinExistence type="inferred from homology"/>
<evidence type="ECO:0000256" key="3">
    <source>
        <dbReference type="ARBA" id="ARBA00022475"/>
    </source>
</evidence>
<dbReference type="Gene3D" id="1.20.1250.20">
    <property type="entry name" value="MFS general substrate transporter like domains"/>
    <property type="match status" value="1"/>
</dbReference>
<dbReference type="Pfam" id="PF03137">
    <property type="entry name" value="OATP"/>
    <property type="match status" value="1"/>
</dbReference>
<dbReference type="GO" id="GO:0016323">
    <property type="term" value="C:basolateral plasma membrane"/>
    <property type="evidence" value="ECO:0007669"/>
    <property type="project" value="TreeGrafter"/>
</dbReference>
<dbReference type="GO" id="GO:0006811">
    <property type="term" value="P:monoatomic ion transport"/>
    <property type="evidence" value="ECO:0007669"/>
    <property type="project" value="UniProtKB-KW"/>
</dbReference>
<dbReference type="InterPro" id="IPR004156">
    <property type="entry name" value="OATP"/>
</dbReference>
<accession>A0AAW0N4C3</accession>
<feature type="transmembrane region" description="Helical" evidence="8">
    <location>
        <begin position="675"/>
        <end position="698"/>
    </location>
</feature>
<dbReference type="SUPFAM" id="SSF103473">
    <property type="entry name" value="MFS general substrate transporter"/>
    <property type="match status" value="1"/>
</dbReference>
<evidence type="ECO:0000256" key="6">
    <source>
        <dbReference type="ARBA" id="ARBA00023136"/>
    </source>
</evidence>
<feature type="transmembrane region" description="Helical" evidence="8">
    <location>
        <begin position="315"/>
        <end position="335"/>
    </location>
</feature>
<feature type="transmembrane region" description="Helical" evidence="8">
    <location>
        <begin position="109"/>
        <end position="129"/>
    </location>
</feature>
<reference evidence="13" key="1">
    <citation type="submission" date="2024-04" db="EMBL/GenBank/DDBJ databases">
        <title>Salinicola lusitanus LLJ914,a marine bacterium isolated from the Okinawa Trough.</title>
        <authorList>
            <person name="Li J."/>
        </authorList>
    </citation>
    <scope>NUCLEOTIDE SEQUENCE [LARGE SCALE GENOMIC DNA]</scope>
</reference>
<feature type="domain" description="Major facilitator superfamily (MFS) profile" evidence="10">
    <location>
        <begin position="110"/>
        <end position="700"/>
    </location>
</feature>
<feature type="compositionally biased region" description="Basic and acidic residues" evidence="9">
    <location>
        <begin position="16"/>
        <end position="26"/>
    </location>
</feature>
<comment type="similarity">
    <text evidence="2 8">Belongs to the organo anion transporter (TC 2.A.60) family.</text>
</comment>
<dbReference type="Proteomes" id="UP001460270">
    <property type="component" value="Unassembled WGS sequence"/>
</dbReference>
<evidence type="ECO:0000259" key="10">
    <source>
        <dbReference type="PROSITE" id="PS50850"/>
    </source>
</evidence>
<evidence type="ECO:0000256" key="7">
    <source>
        <dbReference type="ARBA" id="ARBA00023157"/>
    </source>
</evidence>
<dbReference type="InterPro" id="IPR020846">
    <property type="entry name" value="MFS_dom"/>
</dbReference>
<dbReference type="SUPFAM" id="SSF100895">
    <property type="entry name" value="Kazal-type serine protease inhibitors"/>
    <property type="match status" value="1"/>
</dbReference>
<organism evidence="12 13">
    <name type="scientific">Mugilogobius chulae</name>
    <name type="common">yellowstripe goby</name>
    <dbReference type="NCBI Taxonomy" id="88201"/>
    <lineage>
        <taxon>Eukaryota</taxon>
        <taxon>Metazoa</taxon>
        <taxon>Chordata</taxon>
        <taxon>Craniata</taxon>
        <taxon>Vertebrata</taxon>
        <taxon>Euteleostomi</taxon>
        <taxon>Actinopterygii</taxon>
        <taxon>Neopterygii</taxon>
        <taxon>Teleostei</taxon>
        <taxon>Neoteleostei</taxon>
        <taxon>Acanthomorphata</taxon>
        <taxon>Gobiaria</taxon>
        <taxon>Gobiiformes</taxon>
        <taxon>Gobioidei</taxon>
        <taxon>Gobiidae</taxon>
        <taxon>Gobionellinae</taxon>
        <taxon>Mugilogobius</taxon>
    </lineage>
</organism>